<reference evidence="2 3" key="1">
    <citation type="journal article" date="2019" name="Int. J. Syst. Evol. Microbiol.">
        <title>The Global Catalogue of Microorganisms (GCM) 10K type strain sequencing project: providing services to taxonomists for standard genome sequencing and annotation.</title>
        <authorList>
            <consortium name="The Broad Institute Genomics Platform"/>
            <consortium name="The Broad Institute Genome Sequencing Center for Infectious Disease"/>
            <person name="Wu L."/>
            <person name="Ma J."/>
        </authorList>
    </citation>
    <scope>NUCLEOTIDE SEQUENCE [LARGE SCALE GENOMIC DNA]</scope>
    <source>
        <strain evidence="2 3">JCM 3272</strain>
    </source>
</reference>
<protein>
    <submittedName>
        <fullName evidence="2">3-oxoacyl-ACP reductase</fullName>
    </submittedName>
</protein>
<comment type="similarity">
    <text evidence="1">Belongs to the short-chain dehydrogenases/reductases (SDR) family.</text>
</comment>
<name>A0ABN3FXM6_9ACTN</name>
<sequence length="244" mass="25866">MNTDLAGKSLIVTGGAQGIGAAIAKTVAERGAHVVIADLKEEQGQEVAKLIGGTFVRADVSQRADVEAVVARAVDAHGGLDGIVNNAGITRFVDFFEIEDEHWDRIHEVNVRSMFLFTRAGARHMREHGGGAIVNISSMAAKGYRHTSSAAYATTKGGVLGLTRSSAMQLARYNIRVNAICPGIVITPLNAQWLADNPGYIEEIPLGRPCRPEHIAAVAAFLLSDQASVITGQSWNVDGGLVID</sequence>
<gene>
    <name evidence="2" type="ORF">GCM10010170_022330</name>
</gene>
<comment type="caution">
    <text evidence="2">The sequence shown here is derived from an EMBL/GenBank/DDBJ whole genome shotgun (WGS) entry which is preliminary data.</text>
</comment>
<evidence type="ECO:0000313" key="2">
    <source>
        <dbReference type="EMBL" id="GAA2339853.1"/>
    </source>
</evidence>
<dbReference type="NCBIfam" id="NF005559">
    <property type="entry name" value="PRK07231.1"/>
    <property type="match status" value="1"/>
</dbReference>
<dbReference type="Proteomes" id="UP001501444">
    <property type="component" value="Unassembled WGS sequence"/>
</dbReference>
<dbReference type="InterPro" id="IPR002347">
    <property type="entry name" value="SDR_fam"/>
</dbReference>
<proteinExistence type="inferred from homology"/>
<organism evidence="2 3">
    <name type="scientific">Dactylosporangium salmoneum</name>
    <dbReference type="NCBI Taxonomy" id="53361"/>
    <lineage>
        <taxon>Bacteria</taxon>
        <taxon>Bacillati</taxon>
        <taxon>Actinomycetota</taxon>
        <taxon>Actinomycetes</taxon>
        <taxon>Micromonosporales</taxon>
        <taxon>Micromonosporaceae</taxon>
        <taxon>Dactylosporangium</taxon>
    </lineage>
</organism>
<evidence type="ECO:0000256" key="1">
    <source>
        <dbReference type="ARBA" id="ARBA00006484"/>
    </source>
</evidence>
<evidence type="ECO:0000313" key="3">
    <source>
        <dbReference type="Proteomes" id="UP001501444"/>
    </source>
</evidence>
<dbReference type="PANTHER" id="PTHR42760">
    <property type="entry name" value="SHORT-CHAIN DEHYDROGENASES/REDUCTASES FAMILY MEMBER"/>
    <property type="match status" value="1"/>
</dbReference>
<dbReference type="PRINTS" id="PR00081">
    <property type="entry name" value="GDHRDH"/>
</dbReference>
<dbReference type="EMBL" id="BAAARV010000019">
    <property type="protein sequence ID" value="GAA2339853.1"/>
    <property type="molecule type" value="Genomic_DNA"/>
</dbReference>
<dbReference type="PRINTS" id="PR00080">
    <property type="entry name" value="SDRFAMILY"/>
</dbReference>
<keyword evidence="3" id="KW-1185">Reference proteome</keyword>
<dbReference type="RefSeq" id="WP_344612233.1">
    <property type="nucleotide sequence ID" value="NZ_BAAARV010000019.1"/>
</dbReference>
<accession>A0ABN3FXM6</accession>
<dbReference type="SUPFAM" id="SSF51735">
    <property type="entry name" value="NAD(P)-binding Rossmann-fold domains"/>
    <property type="match status" value="1"/>
</dbReference>
<dbReference type="InterPro" id="IPR036291">
    <property type="entry name" value="NAD(P)-bd_dom_sf"/>
</dbReference>
<dbReference type="Pfam" id="PF13561">
    <property type="entry name" value="adh_short_C2"/>
    <property type="match status" value="1"/>
</dbReference>
<dbReference type="CDD" id="cd05233">
    <property type="entry name" value="SDR_c"/>
    <property type="match status" value="1"/>
</dbReference>
<dbReference type="Gene3D" id="3.40.50.720">
    <property type="entry name" value="NAD(P)-binding Rossmann-like Domain"/>
    <property type="match status" value="1"/>
</dbReference>